<accession>A2DBF3</accession>
<sequence length="478" mass="55798">MNENKENTNDIKDNITNSSNDNSTQQGDSNDKQLNQENSENENQNEDEEEVYSPFLNYRDSYEPAAERPLRYGENIESVKPYKPRSELDNNNPDLFQPGDIIRVPYLPFEEDPENPNILIHHTLRDEFLSYLALDQHVPLNSILERSKIVNMDANLTNIIVYIEKIPKPIYSRKYQLFAISIICRSEFECLDDPVIAVIDGLEVCFNKKSQHLESNIYTLCNNFDELQEKISKYQAKEFFIIDDADKNISSFLSSQNIEFYDISEVKQEIYEKGQLFMGIFNYGIGLAETDADFYIRDDQFAQRLKFVYLSVVSLWNLLTDEYKSMMIDEYANYVKKGASLDQIKDYFKRLVKMAAVINGKTVYEYIIHVITQAPRLFNERLIRNLNDDWKNLRSFYKSKVEGIRIRYKRTQYEAASNNLQMNAKTVIQHSDKIHDELASTKSGKYAANQIDFAMDIDMTQLLEEMKLTLKKNVTGTQ</sequence>
<dbReference type="EMBL" id="DS113185">
    <property type="protein sequence ID" value="EAY22156.1"/>
    <property type="molecule type" value="Genomic_DNA"/>
</dbReference>
<evidence type="ECO:0000313" key="2">
    <source>
        <dbReference type="EMBL" id="EAY22156.1"/>
    </source>
</evidence>
<dbReference type="VEuPathDB" id="TrichDB:TVAGG3_0382760"/>
<dbReference type="AlphaFoldDB" id="A2DBF3"/>
<feature type="region of interest" description="Disordered" evidence="1">
    <location>
        <begin position="1"/>
        <end position="52"/>
    </location>
</feature>
<dbReference type="RefSeq" id="XP_001583142.1">
    <property type="nucleotide sequence ID" value="XM_001583092.1"/>
</dbReference>
<dbReference type="VEuPathDB" id="TrichDB:TVAG_093300"/>
<dbReference type="KEGG" id="tva:5467701"/>
<name>A2DBF3_TRIV3</name>
<proteinExistence type="predicted"/>
<dbReference type="InParanoid" id="A2DBF3"/>
<organism evidence="2 3">
    <name type="scientific">Trichomonas vaginalis (strain ATCC PRA-98 / G3)</name>
    <dbReference type="NCBI Taxonomy" id="412133"/>
    <lineage>
        <taxon>Eukaryota</taxon>
        <taxon>Metamonada</taxon>
        <taxon>Parabasalia</taxon>
        <taxon>Trichomonadida</taxon>
        <taxon>Trichomonadidae</taxon>
        <taxon>Trichomonas</taxon>
    </lineage>
</organism>
<reference evidence="2" key="2">
    <citation type="journal article" date="2007" name="Science">
        <title>Draft genome sequence of the sexually transmitted pathogen Trichomonas vaginalis.</title>
        <authorList>
            <person name="Carlton J.M."/>
            <person name="Hirt R.P."/>
            <person name="Silva J.C."/>
            <person name="Delcher A.L."/>
            <person name="Schatz M."/>
            <person name="Zhao Q."/>
            <person name="Wortman J.R."/>
            <person name="Bidwell S.L."/>
            <person name="Alsmark U.C.M."/>
            <person name="Besteiro S."/>
            <person name="Sicheritz-Ponten T."/>
            <person name="Noel C.J."/>
            <person name="Dacks J.B."/>
            <person name="Foster P.G."/>
            <person name="Simillion C."/>
            <person name="Van de Peer Y."/>
            <person name="Miranda-Saavedra D."/>
            <person name="Barton G.J."/>
            <person name="Westrop G.D."/>
            <person name="Mueller S."/>
            <person name="Dessi D."/>
            <person name="Fiori P.L."/>
            <person name="Ren Q."/>
            <person name="Paulsen I."/>
            <person name="Zhang H."/>
            <person name="Bastida-Corcuera F.D."/>
            <person name="Simoes-Barbosa A."/>
            <person name="Brown M.T."/>
            <person name="Hayes R.D."/>
            <person name="Mukherjee M."/>
            <person name="Okumura C.Y."/>
            <person name="Schneider R."/>
            <person name="Smith A.J."/>
            <person name="Vanacova S."/>
            <person name="Villalvazo M."/>
            <person name="Haas B.J."/>
            <person name="Pertea M."/>
            <person name="Feldblyum T.V."/>
            <person name="Utterback T.R."/>
            <person name="Shu C.L."/>
            <person name="Osoegawa K."/>
            <person name="de Jong P.J."/>
            <person name="Hrdy I."/>
            <person name="Horvathova L."/>
            <person name="Zubacova Z."/>
            <person name="Dolezal P."/>
            <person name="Malik S.B."/>
            <person name="Logsdon J.M. Jr."/>
            <person name="Henze K."/>
            <person name="Gupta A."/>
            <person name="Wang C.C."/>
            <person name="Dunne R.L."/>
            <person name="Upcroft J.A."/>
            <person name="Upcroft P."/>
            <person name="White O."/>
            <person name="Salzberg S.L."/>
            <person name="Tang P."/>
            <person name="Chiu C.-H."/>
            <person name="Lee Y.-S."/>
            <person name="Embley T.M."/>
            <person name="Coombs G.H."/>
            <person name="Mottram J.C."/>
            <person name="Tachezy J."/>
            <person name="Fraser-Liggett C.M."/>
            <person name="Johnson P.J."/>
        </authorList>
    </citation>
    <scope>NUCLEOTIDE SEQUENCE [LARGE SCALE GENOMIC DNA]</scope>
    <source>
        <strain evidence="2">G3</strain>
    </source>
</reference>
<protein>
    <submittedName>
        <fullName evidence="2">Uncharacterized protein</fullName>
    </submittedName>
</protein>
<dbReference type="Proteomes" id="UP000001542">
    <property type="component" value="Unassembled WGS sequence"/>
</dbReference>
<feature type="compositionally biased region" description="Basic and acidic residues" evidence="1">
    <location>
        <begin position="1"/>
        <end position="13"/>
    </location>
</feature>
<reference evidence="2" key="1">
    <citation type="submission" date="2006-10" db="EMBL/GenBank/DDBJ databases">
        <authorList>
            <person name="Amadeo P."/>
            <person name="Zhao Q."/>
            <person name="Wortman J."/>
            <person name="Fraser-Liggett C."/>
            <person name="Carlton J."/>
        </authorList>
    </citation>
    <scope>NUCLEOTIDE SEQUENCE</scope>
    <source>
        <strain evidence="2">G3</strain>
    </source>
</reference>
<evidence type="ECO:0000256" key="1">
    <source>
        <dbReference type="SAM" id="MobiDB-lite"/>
    </source>
</evidence>
<feature type="compositionally biased region" description="Low complexity" evidence="1">
    <location>
        <begin position="14"/>
        <end position="28"/>
    </location>
</feature>
<feature type="compositionally biased region" description="Acidic residues" evidence="1">
    <location>
        <begin position="39"/>
        <end position="51"/>
    </location>
</feature>
<keyword evidence="3" id="KW-1185">Reference proteome</keyword>
<gene>
    <name evidence="2" type="ORF">TVAG_093300</name>
</gene>
<evidence type="ECO:0000313" key="3">
    <source>
        <dbReference type="Proteomes" id="UP000001542"/>
    </source>
</evidence>